<evidence type="ECO:0000313" key="3">
    <source>
        <dbReference type="Proteomes" id="UP001499959"/>
    </source>
</evidence>
<accession>A0ABP9B1A0</accession>
<evidence type="ECO:0000256" key="1">
    <source>
        <dbReference type="SAM" id="SignalP"/>
    </source>
</evidence>
<dbReference type="PROSITE" id="PS51318">
    <property type="entry name" value="TAT"/>
    <property type="match status" value="1"/>
</dbReference>
<organism evidence="2 3">
    <name type="scientific">Lysobacter hankyongensis</name>
    <dbReference type="NCBI Taxonomy" id="1176535"/>
    <lineage>
        <taxon>Bacteria</taxon>
        <taxon>Pseudomonadati</taxon>
        <taxon>Pseudomonadota</taxon>
        <taxon>Gammaproteobacteria</taxon>
        <taxon>Lysobacterales</taxon>
        <taxon>Lysobacteraceae</taxon>
        <taxon>Lysobacter</taxon>
    </lineage>
</organism>
<feature type="signal peptide" evidence="1">
    <location>
        <begin position="1"/>
        <end position="33"/>
    </location>
</feature>
<dbReference type="InterPro" id="IPR006311">
    <property type="entry name" value="TAT_signal"/>
</dbReference>
<evidence type="ECO:0008006" key="4">
    <source>
        <dbReference type="Google" id="ProtNLM"/>
    </source>
</evidence>
<keyword evidence="1" id="KW-0732">Signal</keyword>
<dbReference type="RefSeq" id="WP_345302465.1">
    <property type="nucleotide sequence ID" value="NZ_BAABJE010000005.1"/>
</dbReference>
<proteinExistence type="predicted"/>
<comment type="caution">
    <text evidence="2">The sequence shown here is derived from an EMBL/GenBank/DDBJ whole genome shotgun (WGS) entry which is preliminary data.</text>
</comment>
<gene>
    <name evidence="2" type="ORF">GCM10023307_12590</name>
</gene>
<reference evidence="3" key="1">
    <citation type="journal article" date="2019" name="Int. J. Syst. Evol. Microbiol.">
        <title>The Global Catalogue of Microorganisms (GCM) 10K type strain sequencing project: providing services to taxonomists for standard genome sequencing and annotation.</title>
        <authorList>
            <consortium name="The Broad Institute Genomics Platform"/>
            <consortium name="The Broad Institute Genome Sequencing Center for Infectious Disease"/>
            <person name="Wu L."/>
            <person name="Ma J."/>
        </authorList>
    </citation>
    <scope>NUCLEOTIDE SEQUENCE [LARGE SCALE GENOMIC DNA]</scope>
    <source>
        <strain evidence="3">JCM 18204</strain>
    </source>
</reference>
<sequence length="196" mass="21290">MTRTPDDPARRTLLMSAAAGLAVSVAGVGTATADTATATDAVAPPPGKPGDFDFLAGEWKIHHRRLKTPGSDDWDVFEGEATCWTLLGGIGSVEELRIPARNFSGMGLRLLDVEKRVWSDFWVNAKSGVLAAPGMPGHFIDGAGVFVADEMDGDKPIKVRGLWDRITPTSCRWSQALSYDGGKTWQDTWRMDWTRA</sequence>
<feature type="chain" id="PRO_5046655381" description="DUF1579 domain-containing protein" evidence="1">
    <location>
        <begin position="34"/>
        <end position="196"/>
    </location>
</feature>
<dbReference type="Proteomes" id="UP001499959">
    <property type="component" value="Unassembled WGS sequence"/>
</dbReference>
<name>A0ABP9B1A0_9GAMM</name>
<evidence type="ECO:0000313" key="2">
    <source>
        <dbReference type="EMBL" id="GAA4788951.1"/>
    </source>
</evidence>
<protein>
    <recommendedName>
        <fullName evidence="4">DUF1579 domain-containing protein</fullName>
    </recommendedName>
</protein>
<keyword evidence="3" id="KW-1185">Reference proteome</keyword>
<dbReference type="EMBL" id="BAABJE010000005">
    <property type="protein sequence ID" value="GAA4788951.1"/>
    <property type="molecule type" value="Genomic_DNA"/>
</dbReference>